<protein>
    <submittedName>
        <fullName evidence="1">Uncharacterized protein</fullName>
    </submittedName>
</protein>
<keyword evidence="2" id="KW-1185">Reference proteome</keyword>
<accession>A0A9D4AL16</accession>
<proteinExistence type="predicted"/>
<gene>
    <name evidence="1" type="ORF">J1N35_000427</name>
</gene>
<dbReference type="PANTHER" id="PTHR23272:SF184">
    <property type="entry name" value="OS03G0311250 PROTEIN"/>
    <property type="match status" value="1"/>
</dbReference>
<dbReference type="InterPro" id="IPR012337">
    <property type="entry name" value="RNaseH-like_sf"/>
</dbReference>
<sequence length="102" mass="12215">MWSSTFEMLIVAMKYREVFVVLSGRDNLYKNPPNSEDWEKVEKICEKLEVFSTTTLYFSASRFPTANIYFPKICTRRLVISNLLSSPYDYIRKIMLEKYKKY</sequence>
<evidence type="ECO:0000313" key="2">
    <source>
        <dbReference type="Proteomes" id="UP000828251"/>
    </source>
</evidence>
<dbReference type="OrthoDB" id="1000366at2759"/>
<dbReference type="SUPFAM" id="SSF53098">
    <property type="entry name" value="Ribonuclease H-like"/>
    <property type="match status" value="1"/>
</dbReference>
<evidence type="ECO:0000313" key="1">
    <source>
        <dbReference type="EMBL" id="KAH1129049.1"/>
    </source>
</evidence>
<organism evidence="1 2">
    <name type="scientific">Gossypium stocksii</name>
    <dbReference type="NCBI Taxonomy" id="47602"/>
    <lineage>
        <taxon>Eukaryota</taxon>
        <taxon>Viridiplantae</taxon>
        <taxon>Streptophyta</taxon>
        <taxon>Embryophyta</taxon>
        <taxon>Tracheophyta</taxon>
        <taxon>Spermatophyta</taxon>
        <taxon>Magnoliopsida</taxon>
        <taxon>eudicotyledons</taxon>
        <taxon>Gunneridae</taxon>
        <taxon>Pentapetalae</taxon>
        <taxon>rosids</taxon>
        <taxon>malvids</taxon>
        <taxon>Malvales</taxon>
        <taxon>Malvaceae</taxon>
        <taxon>Malvoideae</taxon>
        <taxon>Gossypium</taxon>
    </lineage>
</organism>
<reference evidence="1 2" key="1">
    <citation type="journal article" date="2021" name="Plant Biotechnol. J.">
        <title>Multi-omics assisted identification of the key and species-specific regulatory components of drought-tolerant mechanisms in Gossypium stocksii.</title>
        <authorList>
            <person name="Yu D."/>
            <person name="Ke L."/>
            <person name="Zhang D."/>
            <person name="Wu Y."/>
            <person name="Sun Y."/>
            <person name="Mei J."/>
            <person name="Sun J."/>
            <person name="Sun Y."/>
        </authorList>
    </citation>
    <scope>NUCLEOTIDE SEQUENCE [LARGE SCALE GENOMIC DNA]</scope>
    <source>
        <strain evidence="2">cv. E1</strain>
        <tissue evidence="1">Leaf</tissue>
    </source>
</reference>
<dbReference type="EMBL" id="JAIQCV010000001">
    <property type="protein sequence ID" value="KAH1129049.1"/>
    <property type="molecule type" value="Genomic_DNA"/>
</dbReference>
<comment type="caution">
    <text evidence="1">The sequence shown here is derived from an EMBL/GenBank/DDBJ whole genome shotgun (WGS) entry which is preliminary data.</text>
</comment>
<name>A0A9D4AL16_9ROSI</name>
<dbReference type="Proteomes" id="UP000828251">
    <property type="component" value="Unassembled WGS sequence"/>
</dbReference>
<dbReference type="PANTHER" id="PTHR23272">
    <property type="entry name" value="BED FINGER-RELATED"/>
    <property type="match status" value="1"/>
</dbReference>
<dbReference type="AlphaFoldDB" id="A0A9D4AL16"/>